<reference evidence="3 5" key="3">
    <citation type="submission" date="2024-02" db="EMBL/GenBank/DDBJ databases">
        <title>Tn5403 promotes plasmid rearrangements and degradation of the Klebsiella pneumoniae carbapenemase (KPC) transposon Tn4401.</title>
        <authorList>
            <person name="Sheppard A.E."/>
            <person name="Barry K.E."/>
            <person name="Parikh H.I."/>
            <person name="Vegesana K."/>
            <person name="Sebra R."/>
            <person name="George S."/>
            <person name="Sanderson N.D."/>
            <person name="Stoesser N."/>
            <person name="Eyre D.W."/>
            <person name="Crook D.W."/>
            <person name="Walker A.S."/>
            <person name="Mathers A.J."/>
        </authorList>
    </citation>
    <scope>NUCLEOTIDE SEQUENCE [LARGE SCALE GENOMIC DNA]</scope>
    <source>
        <strain evidence="3 5">CAV1921</strain>
    </source>
</reference>
<name>A0A6G7N5G4_RAOOR</name>
<evidence type="ECO:0000313" key="5">
    <source>
        <dbReference type="Proteomes" id="UP001350972"/>
    </source>
</evidence>
<evidence type="ECO:0000313" key="3">
    <source>
        <dbReference type="EMBL" id="WWC13967.1"/>
    </source>
</evidence>
<sequence length="237" mass="27229">MKVIHLDSVYQSTNEKTQATWLENEGIGSIRETPDYDPTKLALATGIRPTMPAQIQQLFNKLNDLVRDDVLADRLPEACFHFTFLPLTLPLYAENEVLPEKISQLGEMWADYQARRITVRELRLVALPGQLLLAGIPDEAAVAMRHAFCQKVLASPWKQELLARHAATPLPAPFWHSTLLRYQARFLPAQLRRYFQQNQARRFGTVSGELKLVKVNYNWARCDFVHLQNPDIGYRHP</sequence>
<dbReference type="RefSeq" id="WP_004862627.1">
    <property type="nucleotide sequence ID" value="NZ_AP021983.1"/>
</dbReference>
<evidence type="ECO:0000313" key="1">
    <source>
        <dbReference type="EMBL" id="PIK83544.1"/>
    </source>
</evidence>
<dbReference type="EMBL" id="CP104450">
    <property type="protein sequence ID" value="UXE40534.1"/>
    <property type="molecule type" value="Genomic_DNA"/>
</dbReference>
<reference evidence="1 4" key="1">
    <citation type="submission" date="2017-07" db="EMBL/GenBank/DDBJ databases">
        <title>Raoultella ornithinolytica strain HH3 draft genome.</title>
        <authorList>
            <person name="Duceppe M.-O."/>
            <person name="Huang H."/>
            <person name="Phipps-Todd B."/>
        </authorList>
    </citation>
    <scope>NUCLEOTIDE SEQUENCE [LARGE SCALE GENOMIC DNA]</scope>
    <source>
        <strain evidence="1 4">HH3</strain>
    </source>
</reference>
<protein>
    <submittedName>
        <fullName evidence="1">Uncharacterized protein</fullName>
    </submittedName>
</protein>
<dbReference type="Proteomes" id="UP000229713">
    <property type="component" value="Unassembled WGS sequence"/>
</dbReference>
<accession>A0A6G7N5G4</accession>
<evidence type="ECO:0000313" key="2">
    <source>
        <dbReference type="EMBL" id="UXE40534.1"/>
    </source>
</evidence>
<proteinExistence type="predicted"/>
<dbReference type="EMBL" id="NKYI01000022">
    <property type="protein sequence ID" value="PIK83544.1"/>
    <property type="molecule type" value="Genomic_DNA"/>
</dbReference>
<gene>
    <name evidence="1" type="ORF">CFY86_14840</name>
    <name evidence="3" type="ORF">LM286_11955</name>
    <name evidence="2" type="ORF">N2J37_12700</name>
</gene>
<dbReference type="Proteomes" id="UP001350972">
    <property type="component" value="Chromosome"/>
</dbReference>
<dbReference type="EMBL" id="CP145163">
    <property type="protein sequence ID" value="WWC13967.1"/>
    <property type="molecule type" value="Genomic_DNA"/>
</dbReference>
<dbReference type="Proteomes" id="UP001064206">
    <property type="component" value="Chromosome"/>
</dbReference>
<reference evidence="2" key="2">
    <citation type="submission" date="2022-09" db="EMBL/GenBank/DDBJ databases">
        <title>Multidrug resistance Raoultella ornithinolytica Strain MQB_Silv_108.</title>
        <authorList>
            <person name="Quintela-Baluja M."/>
        </authorList>
    </citation>
    <scope>NUCLEOTIDE SEQUENCE</scope>
    <source>
        <strain evidence="2">MQB_Silv_108</strain>
    </source>
</reference>
<keyword evidence="5" id="KW-1185">Reference proteome</keyword>
<evidence type="ECO:0000313" key="4">
    <source>
        <dbReference type="Proteomes" id="UP000229713"/>
    </source>
</evidence>
<dbReference type="AlphaFoldDB" id="A0A6G7N5G4"/>
<organism evidence="1 4">
    <name type="scientific">Raoultella ornithinolytica</name>
    <name type="common">Klebsiella ornithinolytica</name>
    <dbReference type="NCBI Taxonomy" id="54291"/>
    <lineage>
        <taxon>Bacteria</taxon>
        <taxon>Pseudomonadati</taxon>
        <taxon>Pseudomonadota</taxon>
        <taxon>Gammaproteobacteria</taxon>
        <taxon>Enterobacterales</taxon>
        <taxon>Enterobacteriaceae</taxon>
        <taxon>Klebsiella/Raoultella group</taxon>
        <taxon>Raoultella</taxon>
    </lineage>
</organism>
<dbReference type="GeneID" id="93753770"/>